<dbReference type="SUPFAM" id="SSF55811">
    <property type="entry name" value="Nudix"/>
    <property type="match status" value="1"/>
</dbReference>
<organism evidence="8 9">
    <name type="scientific">Sphingomonas aurantiaca</name>
    <dbReference type="NCBI Taxonomy" id="185949"/>
    <lineage>
        <taxon>Bacteria</taxon>
        <taxon>Pseudomonadati</taxon>
        <taxon>Pseudomonadota</taxon>
        <taxon>Alphaproteobacteria</taxon>
        <taxon>Sphingomonadales</taxon>
        <taxon>Sphingomonadaceae</taxon>
        <taxon>Sphingomonas</taxon>
    </lineage>
</organism>
<dbReference type="GO" id="GO:0016818">
    <property type="term" value="F:hydrolase activity, acting on acid anhydrides, in phosphorus-containing anhydrides"/>
    <property type="evidence" value="ECO:0007669"/>
    <property type="project" value="InterPro"/>
</dbReference>
<sequence>MTDSPPLTPAIPAATLVLFRDAAAGPPELLFVERAKAMMFAGGALVFPGGRIDPGDHALAAESGHPDGNAAARIAAIRETIEEVGLPVGLSPMPSPAVFERLRAMLHAGTVFGEALAEAGASLDLDSLEYFARWRPAHAHARIFDTHFYLARLPADAPEARVDATENVRLIWATAADVLAQADAGRATIIFPTRRNLERLAQFADFDAAVADARAHPVRTVTPWTEMRPSDTHGEVEHLCIPPDLGYPVTSEPMSDAVRG</sequence>
<evidence type="ECO:0000256" key="5">
    <source>
        <dbReference type="ARBA" id="ARBA00022842"/>
    </source>
</evidence>
<dbReference type="EMBL" id="QAOG01000002">
    <property type="protein sequence ID" value="PTQ61197.1"/>
    <property type="molecule type" value="Genomic_DNA"/>
</dbReference>
<evidence type="ECO:0000256" key="2">
    <source>
        <dbReference type="ARBA" id="ARBA00001946"/>
    </source>
</evidence>
<evidence type="ECO:0000256" key="1">
    <source>
        <dbReference type="ARBA" id="ARBA00001936"/>
    </source>
</evidence>
<reference evidence="8 9" key="1">
    <citation type="submission" date="2018-04" db="EMBL/GenBank/DDBJ databases">
        <title>Genomic Encyclopedia of Type Strains, Phase III (KMG-III): the genomes of soil and plant-associated and newly described type strains.</title>
        <authorList>
            <person name="Whitman W."/>
        </authorList>
    </citation>
    <scope>NUCLEOTIDE SEQUENCE [LARGE SCALE GENOMIC DNA]</scope>
    <source>
        <strain evidence="8 9">MA101b</strain>
    </source>
</reference>
<evidence type="ECO:0000313" key="9">
    <source>
        <dbReference type="Proteomes" id="UP000244189"/>
    </source>
</evidence>
<dbReference type="InterPro" id="IPR039121">
    <property type="entry name" value="NUDT19"/>
</dbReference>
<feature type="domain" description="Nudix hydrolase" evidence="7">
    <location>
        <begin position="9"/>
        <end position="195"/>
    </location>
</feature>
<keyword evidence="4" id="KW-0378">Hydrolase</keyword>
<proteinExistence type="predicted"/>
<evidence type="ECO:0000256" key="4">
    <source>
        <dbReference type="ARBA" id="ARBA00022801"/>
    </source>
</evidence>
<comment type="cofactor">
    <cofactor evidence="2">
        <name>Mg(2+)</name>
        <dbReference type="ChEBI" id="CHEBI:18420"/>
    </cofactor>
</comment>
<evidence type="ECO:0000256" key="6">
    <source>
        <dbReference type="ARBA" id="ARBA00023211"/>
    </source>
</evidence>
<evidence type="ECO:0000313" key="8">
    <source>
        <dbReference type="EMBL" id="PTQ61197.1"/>
    </source>
</evidence>
<keyword evidence="5" id="KW-0460">Magnesium</keyword>
<keyword evidence="9" id="KW-1185">Reference proteome</keyword>
<keyword evidence="3" id="KW-0479">Metal-binding</keyword>
<gene>
    <name evidence="8" type="ORF">C8J26_1520</name>
</gene>
<keyword evidence="6" id="KW-0464">Manganese</keyword>
<dbReference type="AlphaFoldDB" id="A0A2T5GPE7"/>
<dbReference type="InterPro" id="IPR000086">
    <property type="entry name" value="NUDIX_hydrolase_dom"/>
</dbReference>
<comment type="cofactor">
    <cofactor evidence="1">
        <name>Mn(2+)</name>
        <dbReference type="ChEBI" id="CHEBI:29035"/>
    </cofactor>
</comment>
<dbReference type="PROSITE" id="PS51462">
    <property type="entry name" value="NUDIX"/>
    <property type="match status" value="1"/>
</dbReference>
<protein>
    <recommendedName>
        <fullName evidence="7">Nudix hydrolase domain-containing protein</fullName>
    </recommendedName>
</protein>
<dbReference type="PANTHER" id="PTHR12318:SF0">
    <property type="entry name" value="ACYL-COENZYME A DIPHOSPHATASE NUDT19"/>
    <property type="match status" value="1"/>
</dbReference>
<name>A0A2T5GPE7_9SPHN</name>
<dbReference type="InterPro" id="IPR015797">
    <property type="entry name" value="NUDIX_hydrolase-like_dom_sf"/>
</dbReference>
<dbReference type="Proteomes" id="UP000244189">
    <property type="component" value="Unassembled WGS sequence"/>
</dbReference>
<accession>A0A2T5GPE7</accession>
<evidence type="ECO:0000256" key="3">
    <source>
        <dbReference type="ARBA" id="ARBA00022723"/>
    </source>
</evidence>
<comment type="caution">
    <text evidence="8">The sequence shown here is derived from an EMBL/GenBank/DDBJ whole genome shotgun (WGS) entry which is preliminary data.</text>
</comment>
<evidence type="ECO:0000259" key="7">
    <source>
        <dbReference type="PROSITE" id="PS51462"/>
    </source>
</evidence>
<dbReference type="GO" id="GO:0046872">
    <property type="term" value="F:metal ion binding"/>
    <property type="evidence" value="ECO:0007669"/>
    <property type="project" value="UniProtKB-KW"/>
</dbReference>
<dbReference type="RefSeq" id="WP_107957356.1">
    <property type="nucleotide sequence ID" value="NZ_QAOG01000002.1"/>
</dbReference>
<dbReference type="PANTHER" id="PTHR12318">
    <property type="entry name" value="TESTOSTERONE-REGULATED PROTEIN RP2"/>
    <property type="match status" value="1"/>
</dbReference>
<dbReference type="Gene3D" id="3.90.79.10">
    <property type="entry name" value="Nucleoside Triphosphate Pyrophosphohydrolase"/>
    <property type="match status" value="1"/>
</dbReference>